<keyword evidence="7" id="KW-0333">Golgi apparatus</keyword>
<dbReference type="GO" id="GO:0008146">
    <property type="term" value="F:sulfotransferase activity"/>
    <property type="evidence" value="ECO:0007669"/>
    <property type="project" value="InterPro"/>
</dbReference>
<dbReference type="InterPro" id="IPR027417">
    <property type="entry name" value="P-loop_NTPase"/>
</dbReference>
<gene>
    <name evidence="10" type="ORF">HERILL_LOCUS6080</name>
</gene>
<dbReference type="PANTHER" id="PTHR12129">
    <property type="entry name" value="HEPARAN SULFATE 2-O-SULFOTRANSFERASE"/>
    <property type="match status" value="1"/>
</dbReference>
<dbReference type="OrthoDB" id="10019582at2759"/>
<sequence>MLSKNKILIFVEFPQTLPAETADDLNNTKNARMDIVFFNRVPKTGSQALMQLVKELTPINKIQTARDKAQKYETVIMGPLHQINVAEEVAEQKEPTFYSKHVAYINFTRYELPKPIYINLVRDPIERIISWYNYVRAPWYYKQLQSIFKDVKIPEKEWMELDFDTCVRQKNKLCVFEQGVINDGSSDHRRQTLFFCGHNRAECLPFNSRDVLQKAKTIVEEEYAVVGTWEEPNITLSVLEHYVPMFFKGITEVYYNKKEKFDKVNKNSLKKPVSDEVREMLRRNLTNEIEFYEFCKQRLHKQYKALRLN</sequence>
<dbReference type="InterPro" id="IPR007734">
    <property type="entry name" value="Heparan_SO4_2-O-STrfase"/>
</dbReference>
<evidence type="ECO:0000256" key="4">
    <source>
        <dbReference type="ARBA" id="ARBA00022692"/>
    </source>
</evidence>
<keyword evidence="4" id="KW-0812">Transmembrane</keyword>
<reference evidence="10 11" key="1">
    <citation type="submission" date="2020-11" db="EMBL/GenBank/DDBJ databases">
        <authorList>
            <person name="Wallbank WR R."/>
            <person name="Pardo Diaz C."/>
            <person name="Kozak K."/>
            <person name="Martin S."/>
            <person name="Jiggins C."/>
            <person name="Moest M."/>
            <person name="Warren A I."/>
            <person name="Generalovic N T."/>
            <person name="Byers J.R.P. K."/>
            <person name="Montejo-Kovacevich G."/>
            <person name="Yen C E."/>
        </authorList>
    </citation>
    <scope>NUCLEOTIDE SEQUENCE [LARGE SCALE GENOMIC DNA]</scope>
</reference>
<dbReference type="Gene3D" id="3.40.50.300">
    <property type="entry name" value="P-loop containing nucleotide triphosphate hydrolases"/>
    <property type="match status" value="1"/>
</dbReference>
<evidence type="ECO:0000256" key="6">
    <source>
        <dbReference type="ARBA" id="ARBA00022989"/>
    </source>
</evidence>
<keyword evidence="8" id="KW-0472">Membrane</keyword>
<protein>
    <recommendedName>
        <fullName evidence="12">Heparan sulfate 2-O-sulfotransferase pipe</fullName>
    </recommendedName>
</protein>
<evidence type="ECO:0000256" key="3">
    <source>
        <dbReference type="ARBA" id="ARBA00022679"/>
    </source>
</evidence>
<organism evidence="10 11">
    <name type="scientific">Hermetia illucens</name>
    <name type="common">Black soldier fly</name>
    <dbReference type="NCBI Taxonomy" id="343691"/>
    <lineage>
        <taxon>Eukaryota</taxon>
        <taxon>Metazoa</taxon>
        <taxon>Ecdysozoa</taxon>
        <taxon>Arthropoda</taxon>
        <taxon>Hexapoda</taxon>
        <taxon>Insecta</taxon>
        <taxon>Pterygota</taxon>
        <taxon>Neoptera</taxon>
        <taxon>Endopterygota</taxon>
        <taxon>Diptera</taxon>
        <taxon>Brachycera</taxon>
        <taxon>Stratiomyomorpha</taxon>
        <taxon>Stratiomyidae</taxon>
        <taxon>Hermetiinae</taxon>
        <taxon>Hermetia</taxon>
    </lineage>
</organism>
<dbReference type="AlphaFoldDB" id="A0A7R8ULJ8"/>
<dbReference type="InterPro" id="IPR005331">
    <property type="entry name" value="Sulfotransferase"/>
</dbReference>
<dbReference type="Pfam" id="PF03567">
    <property type="entry name" value="Sulfotransfer_2"/>
    <property type="match status" value="1"/>
</dbReference>
<dbReference type="FunFam" id="3.40.50.300:FF:001863">
    <property type="entry name" value="Heparan sulfate 2-o-sulfotransferase"/>
    <property type="match status" value="1"/>
</dbReference>
<evidence type="ECO:0000256" key="5">
    <source>
        <dbReference type="ARBA" id="ARBA00022968"/>
    </source>
</evidence>
<dbReference type="PANTHER" id="PTHR12129:SF20">
    <property type="entry name" value="HEPARAN SULFATE 2-O-SULFOTRANSFERASE PIPE"/>
    <property type="match status" value="1"/>
</dbReference>
<keyword evidence="3" id="KW-0808">Transferase</keyword>
<evidence type="ECO:0000256" key="9">
    <source>
        <dbReference type="ARBA" id="ARBA00023180"/>
    </source>
</evidence>
<comment type="subcellular location">
    <subcellularLocation>
        <location evidence="1">Golgi apparatus membrane</location>
        <topology evidence="1">Single-pass type II membrane protein</topology>
    </subcellularLocation>
</comment>
<comment type="similarity">
    <text evidence="2">Belongs to the sulfotransferase 3 family.</text>
</comment>
<keyword evidence="11" id="KW-1185">Reference proteome</keyword>
<dbReference type="Proteomes" id="UP000594454">
    <property type="component" value="Chromosome 2"/>
</dbReference>
<keyword evidence="9" id="KW-0325">Glycoprotein</keyword>
<evidence type="ECO:0008006" key="12">
    <source>
        <dbReference type="Google" id="ProtNLM"/>
    </source>
</evidence>
<evidence type="ECO:0000256" key="2">
    <source>
        <dbReference type="ARBA" id="ARBA00010569"/>
    </source>
</evidence>
<dbReference type="GO" id="GO:0000139">
    <property type="term" value="C:Golgi membrane"/>
    <property type="evidence" value="ECO:0007669"/>
    <property type="project" value="UniProtKB-SubCell"/>
</dbReference>
<evidence type="ECO:0000313" key="11">
    <source>
        <dbReference type="Proteomes" id="UP000594454"/>
    </source>
</evidence>
<dbReference type="InParanoid" id="A0A7R8ULJ8"/>
<accession>A0A7R8ULJ8</accession>
<name>A0A7R8ULJ8_HERIL</name>
<dbReference type="SUPFAM" id="SSF52540">
    <property type="entry name" value="P-loop containing nucleoside triphosphate hydrolases"/>
    <property type="match status" value="1"/>
</dbReference>
<proteinExistence type="inferred from homology"/>
<evidence type="ECO:0000313" key="10">
    <source>
        <dbReference type="EMBL" id="CAD7083096.1"/>
    </source>
</evidence>
<keyword evidence="6" id="KW-1133">Transmembrane helix</keyword>
<evidence type="ECO:0000256" key="1">
    <source>
        <dbReference type="ARBA" id="ARBA00004323"/>
    </source>
</evidence>
<dbReference type="EMBL" id="LR899010">
    <property type="protein sequence ID" value="CAD7083096.1"/>
    <property type="molecule type" value="Genomic_DNA"/>
</dbReference>
<evidence type="ECO:0000256" key="8">
    <source>
        <dbReference type="ARBA" id="ARBA00023136"/>
    </source>
</evidence>
<evidence type="ECO:0000256" key="7">
    <source>
        <dbReference type="ARBA" id="ARBA00023034"/>
    </source>
</evidence>
<keyword evidence="5" id="KW-0735">Signal-anchor</keyword>